<reference evidence="1 2" key="1">
    <citation type="journal article" date="2024" name="BMC Genomics">
        <title>De novo assembly and annotation of Popillia japonica's genome with initial clues to its potential as an invasive pest.</title>
        <authorList>
            <person name="Cucini C."/>
            <person name="Boschi S."/>
            <person name="Funari R."/>
            <person name="Cardaioli E."/>
            <person name="Iannotti N."/>
            <person name="Marturano G."/>
            <person name="Paoli F."/>
            <person name="Bruttini M."/>
            <person name="Carapelli A."/>
            <person name="Frati F."/>
            <person name="Nardi F."/>
        </authorList>
    </citation>
    <scope>NUCLEOTIDE SEQUENCE [LARGE SCALE GENOMIC DNA]</scope>
    <source>
        <strain evidence="1">DMR45628</strain>
    </source>
</reference>
<evidence type="ECO:0000313" key="2">
    <source>
        <dbReference type="Proteomes" id="UP001458880"/>
    </source>
</evidence>
<proteinExistence type="predicted"/>
<evidence type="ECO:0000313" key="1">
    <source>
        <dbReference type="EMBL" id="KAK9694877.1"/>
    </source>
</evidence>
<name>A0AAW1IXQ6_POPJA</name>
<keyword evidence="2" id="KW-1185">Reference proteome</keyword>
<accession>A0AAW1IXQ6</accession>
<comment type="caution">
    <text evidence="1">The sequence shown here is derived from an EMBL/GenBank/DDBJ whole genome shotgun (WGS) entry which is preliminary data.</text>
</comment>
<gene>
    <name evidence="1" type="ORF">QE152_g33225</name>
</gene>
<protein>
    <submittedName>
        <fullName evidence="1">Uncharacterized protein</fullName>
    </submittedName>
</protein>
<dbReference type="AlphaFoldDB" id="A0AAW1IXQ6"/>
<organism evidence="1 2">
    <name type="scientific">Popillia japonica</name>
    <name type="common">Japanese beetle</name>
    <dbReference type="NCBI Taxonomy" id="7064"/>
    <lineage>
        <taxon>Eukaryota</taxon>
        <taxon>Metazoa</taxon>
        <taxon>Ecdysozoa</taxon>
        <taxon>Arthropoda</taxon>
        <taxon>Hexapoda</taxon>
        <taxon>Insecta</taxon>
        <taxon>Pterygota</taxon>
        <taxon>Neoptera</taxon>
        <taxon>Endopterygota</taxon>
        <taxon>Coleoptera</taxon>
        <taxon>Polyphaga</taxon>
        <taxon>Scarabaeiformia</taxon>
        <taxon>Scarabaeidae</taxon>
        <taxon>Rutelinae</taxon>
        <taxon>Popillia</taxon>
    </lineage>
</organism>
<sequence length="244" mass="27620">MLTRHTSVRQLELCDPTVFGDLVLTCQSPPLTPDAMPFIPDRLAPKVALTKSRPKSPVKTIPIQRNIFKSIQIVHPEIERRRTSALVDQLLVDIYNHANSSTDYNSATSSKSQRHYSLDINTIEALQEKGIEELQALIITLHDHVGRIGSILVRQLKRRDALRRQREAHCDVITIHLRKHSEVVCSAHLVVVPVLGRRRRITRRRDVPRGCPCIRAPASHYKAPRRSISTYLPPSHTTTNTLAA</sequence>
<dbReference type="EMBL" id="JASPKY010000499">
    <property type="protein sequence ID" value="KAK9694877.1"/>
    <property type="molecule type" value="Genomic_DNA"/>
</dbReference>
<dbReference type="Proteomes" id="UP001458880">
    <property type="component" value="Unassembled WGS sequence"/>
</dbReference>